<dbReference type="PANTHER" id="PTHR39217">
    <property type="match status" value="1"/>
</dbReference>
<dbReference type="InterPro" id="IPR013815">
    <property type="entry name" value="ATP_grasp_subdomain_1"/>
</dbReference>
<evidence type="ECO:0000313" key="2">
    <source>
        <dbReference type="EMBL" id="WMT04699.1"/>
    </source>
</evidence>
<evidence type="ECO:0000256" key="1">
    <source>
        <dbReference type="SAM" id="MobiDB-lite"/>
    </source>
</evidence>
<dbReference type="InterPro" id="IPR053191">
    <property type="entry name" value="DcsG_Biosynth_Enzyme"/>
</dbReference>
<dbReference type="Gene3D" id="3.30.470.20">
    <property type="entry name" value="ATP-grasp fold, B domain"/>
    <property type="match status" value="1"/>
</dbReference>
<name>A0ABY9PCL9_9GAMM</name>
<organism evidence="2 3">
    <name type="scientific">Lysobacter yananisis</name>
    <dbReference type="NCBI Taxonomy" id="1003114"/>
    <lineage>
        <taxon>Bacteria</taxon>
        <taxon>Pseudomonadati</taxon>
        <taxon>Pseudomonadota</taxon>
        <taxon>Gammaproteobacteria</taxon>
        <taxon>Lysobacterales</taxon>
        <taxon>Lysobacteraceae</taxon>
        <taxon>Lysobacter</taxon>
    </lineage>
</organism>
<keyword evidence="3" id="KW-1185">Reference proteome</keyword>
<protein>
    <recommendedName>
        <fullName evidence="4">Prokaryotic glutathione synthetase ATP-binding domain-containing protein</fullName>
    </recommendedName>
</protein>
<proteinExistence type="predicted"/>
<dbReference type="Proteomes" id="UP001229313">
    <property type="component" value="Chromosome"/>
</dbReference>
<dbReference type="Gene3D" id="3.40.50.20">
    <property type="match status" value="1"/>
</dbReference>
<evidence type="ECO:0008006" key="4">
    <source>
        <dbReference type="Google" id="ProtNLM"/>
    </source>
</evidence>
<sequence length="344" mass="37266">MSVVVSASPDSTLPDSSLHDAAPHEPRHLATDPRSPDFIVFDPPLSLALVVSDVQPQPHEDDAGLLAALSEHGIHARPRIWSDPAVDWAGHDALLVRSTWDYFQRYTEFLQWYQRIDALRCPIANPLPLLVWNSDKRYLLDLAAQGVAIVATAHARGGELDAALASMQGEVVVKPSVSGGAWNTVRGRIGDAAFAEALAALPRELDYLIQPFLPQVVEDGEWSLLFFGGVYSHAVLKKPAQGDYRVQTYFGGRADLTEPPAPVLAAARRALDAVAALGHRDHAYVRVDGVIVDGALRIMELEFIEPFLHLAAHPPAARAFAAQLAQRWSGLRESRASASAASPA</sequence>
<feature type="compositionally biased region" description="Basic and acidic residues" evidence="1">
    <location>
        <begin position="17"/>
        <end position="34"/>
    </location>
</feature>
<dbReference type="Gene3D" id="3.30.1490.20">
    <property type="entry name" value="ATP-grasp fold, A domain"/>
    <property type="match status" value="1"/>
</dbReference>
<reference evidence="2 3" key="1">
    <citation type="submission" date="2023-08" db="EMBL/GenBank/DDBJ databases">
        <title>The whole genome sequence of Lysobacter yananisis.</title>
        <authorList>
            <person name="Sun H."/>
        </authorList>
    </citation>
    <scope>NUCLEOTIDE SEQUENCE [LARGE SCALE GENOMIC DNA]</scope>
    <source>
        <strain evidence="2 3">SNNU513</strain>
    </source>
</reference>
<dbReference type="SUPFAM" id="SSF56059">
    <property type="entry name" value="Glutathione synthetase ATP-binding domain-like"/>
    <property type="match status" value="1"/>
</dbReference>
<gene>
    <name evidence="2" type="ORF">RDV84_07650</name>
</gene>
<feature type="region of interest" description="Disordered" evidence="1">
    <location>
        <begin position="1"/>
        <end position="34"/>
    </location>
</feature>
<dbReference type="RefSeq" id="WP_309152967.1">
    <property type="nucleotide sequence ID" value="NZ_CP133568.1"/>
</dbReference>
<dbReference type="PANTHER" id="PTHR39217:SF1">
    <property type="entry name" value="GLUTATHIONE SYNTHETASE"/>
    <property type="match status" value="1"/>
</dbReference>
<evidence type="ECO:0000313" key="3">
    <source>
        <dbReference type="Proteomes" id="UP001229313"/>
    </source>
</evidence>
<accession>A0ABY9PCL9</accession>
<dbReference type="EMBL" id="CP133568">
    <property type="protein sequence ID" value="WMT04699.1"/>
    <property type="molecule type" value="Genomic_DNA"/>
</dbReference>